<keyword evidence="5" id="KW-1005">Bacterial flagellum biogenesis</keyword>
<dbReference type="InterPro" id="IPR051472">
    <property type="entry name" value="T3SS_Stator/FliH"/>
</dbReference>
<dbReference type="GO" id="GO:0005829">
    <property type="term" value="C:cytosol"/>
    <property type="evidence" value="ECO:0007669"/>
    <property type="project" value="TreeGrafter"/>
</dbReference>
<dbReference type="PANTHER" id="PTHR34982:SF1">
    <property type="entry name" value="FLAGELLAR ASSEMBLY PROTEIN FLIH"/>
    <property type="match status" value="1"/>
</dbReference>
<keyword evidence="4" id="KW-0813">Transport</keyword>
<evidence type="ECO:0000256" key="4">
    <source>
        <dbReference type="ARBA" id="ARBA00022448"/>
    </source>
</evidence>
<keyword evidence="6" id="KW-0653">Protein transport</keyword>
<keyword evidence="9" id="KW-0966">Cell projection</keyword>
<accession>A0A562E466</accession>
<dbReference type="Pfam" id="PF02108">
    <property type="entry name" value="FliH"/>
    <property type="match status" value="1"/>
</dbReference>
<evidence type="ECO:0000256" key="6">
    <source>
        <dbReference type="ARBA" id="ARBA00022927"/>
    </source>
</evidence>
<dbReference type="GO" id="GO:0044781">
    <property type="term" value="P:bacterial-type flagellum organization"/>
    <property type="evidence" value="ECO:0007669"/>
    <property type="project" value="UniProtKB-KW"/>
</dbReference>
<dbReference type="AlphaFoldDB" id="A0A562E466"/>
<keyword evidence="7" id="KW-1006">Bacterial flagellum protein export</keyword>
<comment type="similarity">
    <text evidence="2">Belongs to the FliH family.</text>
</comment>
<evidence type="ECO:0000313" key="9">
    <source>
        <dbReference type="EMBL" id="TWH16709.1"/>
    </source>
</evidence>
<proteinExistence type="inferred from homology"/>
<keyword evidence="9" id="KW-0282">Flagellum</keyword>
<evidence type="ECO:0000256" key="7">
    <source>
        <dbReference type="ARBA" id="ARBA00023225"/>
    </source>
</evidence>
<gene>
    <name evidence="9" type="ORF">L613_011600000040</name>
</gene>
<dbReference type="PANTHER" id="PTHR34982">
    <property type="entry name" value="YOP PROTEINS TRANSLOCATION PROTEIN L"/>
    <property type="match status" value="1"/>
</dbReference>
<evidence type="ECO:0000256" key="2">
    <source>
        <dbReference type="ARBA" id="ARBA00006602"/>
    </source>
</evidence>
<evidence type="ECO:0000256" key="5">
    <source>
        <dbReference type="ARBA" id="ARBA00022795"/>
    </source>
</evidence>
<dbReference type="EMBL" id="VLJS01000020">
    <property type="protein sequence ID" value="TWH16709.1"/>
    <property type="molecule type" value="Genomic_DNA"/>
</dbReference>
<dbReference type="OrthoDB" id="6023037at2"/>
<feature type="domain" description="Flagellar assembly protein FliH/Type III secretion system HrpE" evidence="8">
    <location>
        <begin position="85"/>
        <end position="203"/>
    </location>
</feature>
<dbReference type="InterPro" id="IPR018035">
    <property type="entry name" value="Flagellar_FliH/T3SS_HrpE"/>
</dbReference>
<name>A0A562E466_9GAMM</name>
<dbReference type="GO" id="GO:0015031">
    <property type="term" value="P:protein transport"/>
    <property type="evidence" value="ECO:0007669"/>
    <property type="project" value="UniProtKB-KW"/>
</dbReference>
<comment type="caution">
    <text evidence="9">The sequence shown here is derived from an EMBL/GenBank/DDBJ whole genome shotgun (WGS) entry which is preliminary data.</text>
</comment>
<organism evidence="9 10">
    <name type="scientific">Pseudoxanthomonas taiwanensis J19</name>
    <dbReference type="NCBI Taxonomy" id="935569"/>
    <lineage>
        <taxon>Bacteria</taxon>
        <taxon>Pseudomonadati</taxon>
        <taxon>Pseudomonadota</taxon>
        <taxon>Gammaproteobacteria</taxon>
        <taxon>Lysobacterales</taxon>
        <taxon>Lysobacteraceae</taxon>
        <taxon>Pseudoxanthomonas</taxon>
    </lineage>
</organism>
<evidence type="ECO:0000313" key="10">
    <source>
        <dbReference type="Proteomes" id="UP000321583"/>
    </source>
</evidence>
<keyword evidence="9" id="KW-0969">Cilium</keyword>
<dbReference type="RefSeq" id="WP_084220778.1">
    <property type="nucleotide sequence ID" value="NZ_VLJS01000020.1"/>
</dbReference>
<protein>
    <recommendedName>
        <fullName evidence="3">Flagellar assembly protein FliH</fullName>
    </recommendedName>
</protein>
<sequence length="221" mass="24089">MSPPLPYRRYSFPSLARVRAMAGMDGLAPLLEEPQPQLPAPELLEEARAQGHAEGHAEGYAAGLQAGGERARALVDEGLKALSEPVQALMAGITELQEQHRQSLRQELVPLVEQVARHVIRGELEMKPERLLQFVEEALAEQPVPAETVEVRLNPGEFRRISAAAPELAERWQLVADERLPAGECRIRAGARELDAGCGQRLAACLEQLRALVSQAQGPAP</sequence>
<evidence type="ECO:0000259" key="8">
    <source>
        <dbReference type="Pfam" id="PF02108"/>
    </source>
</evidence>
<dbReference type="Proteomes" id="UP000321583">
    <property type="component" value="Unassembled WGS sequence"/>
</dbReference>
<evidence type="ECO:0000256" key="1">
    <source>
        <dbReference type="ARBA" id="ARBA00003041"/>
    </source>
</evidence>
<reference evidence="9 10" key="1">
    <citation type="submission" date="2019-07" db="EMBL/GenBank/DDBJ databases">
        <title>Genome sequencing of lignin-degrading bacterial isolates.</title>
        <authorList>
            <person name="Gladden J."/>
        </authorList>
    </citation>
    <scope>NUCLEOTIDE SEQUENCE [LARGE SCALE GENOMIC DNA]</scope>
    <source>
        <strain evidence="9 10">J19</strain>
    </source>
</reference>
<keyword evidence="10" id="KW-1185">Reference proteome</keyword>
<evidence type="ECO:0000256" key="3">
    <source>
        <dbReference type="ARBA" id="ARBA00016507"/>
    </source>
</evidence>
<comment type="function">
    <text evidence="1">Needed for flagellar regrowth and assembly.</text>
</comment>